<accession>A0A6L9S4R0</accession>
<dbReference type="InterPro" id="IPR017946">
    <property type="entry name" value="PLC-like_Pdiesterase_TIM-brl"/>
</dbReference>
<dbReference type="PANTHER" id="PTHR46211">
    <property type="entry name" value="GLYCEROPHOSPHORYL DIESTER PHOSPHODIESTERASE"/>
    <property type="match status" value="1"/>
</dbReference>
<protein>
    <submittedName>
        <fullName evidence="4">Esterase</fullName>
    </submittedName>
</protein>
<keyword evidence="5" id="KW-1185">Reference proteome</keyword>
<evidence type="ECO:0000259" key="2">
    <source>
        <dbReference type="PROSITE" id="PS51704"/>
    </source>
</evidence>
<evidence type="ECO:0000259" key="3">
    <source>
        <dbReference type="PROSITE" id="PS51841"/>
    </source>
</evidence>
<comment type="caution">
    <text evidence="4">The sequence shown here is derived from an EMBL/GenBank/DDBJ whole genome shotgun (WGS) entry which is preliminary data.</text>
</comment>
<dbReference type="InterPro" id="IPR030395">
    <property type="entry name" value="GP_PDE_dom"/>
</dbReference>
<feature type="chain" id="PRO_5026659418" evidence="1">
    <location>
        <begin position="31"/>
        <end position="411"/>
    </location>
</feature>
<feature type="signal peptide" evidence="1">
    <location>
        <begin position="1"/>
        <end position="30"/>
    </location>
</feature>
<dbReference type="Pfam" id="PF03009">
    <property type="entry name" value="GDPD"/>
    <property type="match status" value="1"/>
</dbReference>
<dbReference type="PROSITE" id="PS51704">
    <property type="entry name" value="GP_PDE"/>
    <property type="match status" value="1"/>
</dbReference>
<evidence type="ECO:0000313" key="4">
    <source>
        <dbReference type="EMBL" id="NED99996.1"/>
    </source>
</evidence>
<proteinExistence type="predicted"/>
<dbReference type="Gene3D" id="2.60.40.1260">
    <property type="entry name" value="Lamin Tail domain"/>
    <property type="match status" value="1"/>
</dbReference>
<dbReference type="GO" id="GO:0008081">
    <property type="term" value="F:phosphoric diester hydrolase activity"/>
    <property type="evidence" value="ECO:0007669"/>
    <property type="project" value="InterPro"/>
</dbReference>
<dbReference type="Pfam" id="PF00932">
    <property type="entry name" value="LTD"/>
    <property type="match status" value="1"/>
</dbReference>
<dbReference type="PROSITE" id="PS51841">
    <property type="entry name" value="LTD"/>
    <property type="match status" value="1"/>
</dbReference>
<dbReference type="SUPFAM" id="SSF74853">
    <property type="entry name" value="Lamin A/C globular tail domain"/>
    <property type="match status" value="1"/>
</dbReference>
<gene>
    <name evidence="4" type="ORF">G1H10_07420</name>
</gene>
<dbReference type="PANTHER" id="PTHR46211:SF1">
    <property type="entry name" value="GLYCEROPHOSPHODIESTER PHOSPHODIESTERASE, CYTOPLASMIC"/>
    <property type="match status" value="1"/>
</dbReference>
<feature type="domain" description="GP-PDE" evidence="2">
    <location>
        <begin position="40"/>
        <end position="289"/>
    </location>
</feature>
<dbReference type="InterPro" id="IPR036415">
    <property type="entry name" value="Lamin_tail_dom_sf"/>
</dbReference>
<dbReference type="Gene3D" id="3.20.20.190">
    <property type="entry name" value="Phosphatidylinositol (PI) phosphodiesterase"/>
    <property type="match status" value="1"/>
</dbReference>
<dbReference type="GO" id="GO:0006629">
    <property type="term" value="P:lipid metabolic process"/>
    <property type="evidence" value="ECO:0007669"/>
    <property type="project" value="InterPro"/>
</dbReference>
<dbReference type="SUPFAM" id="SSF51695">
    <property type="entry name" value="PLC-like phosphodiesterases"/>
    <property type="match status" value="1"/>
</dbReference>
<organism evidence="4 5">
    <name type="scientific">Phytoactinopolyspora halotolerans</name>
    <dbReference type="NCBI Taxonomy" id="1981512"/>
    <lineage>
        <taxon>Bacteria</taxon>
        <taxon>Bacillati</taxon>
        <taxon>Actinomycetota</taxon>
        <taxon>Actinomycetes</taxon>
        <taxon>Jiangellales</taxon>
        <taxon>Jiangellaceae</taxon>
        <taxon>Phytoactinopolyspora</taxon>
    </lineage>
</organism>
<dbReference type="EMBL" id="JAAGOA010000004">
    <property type="protein sequence ID" value="NED99996.1"/>
    <property type="molecule type" value="Genomic_DNA"/>
</dbReference>
<feature type="domain" description="LTD" evidence="3">
    <location>
        <begin position="289"/>
        <end position="411"/>
    </location>
</feature>
<dbReference type="InterPro" id="IPR001322">
    <property type="entry name" value="Lamin_tail_dom"/>
</dbReference>
<keyword evidence="1" id="KW-0732">Signal</keyword>
<reference evidence="4 5" key="1">
    <citation type="submission" date="2020-02" db="EMBL/GenBank/DDBJ databases">
        <authorList>
            <person name="Li X.-J."/>
            <person name="Han X.-M."/>
        </authorList>
    </citation>
    <scope>NUCLEOTIDE SEQUENCE [LARGE SCALE GENOMIC DNA]</scope>
    <source>
        <strain evidence="4 5">CCTCC AB 2017055</strain>
    </source>
</reference>
<dbReference type="AlphaFoldDB" id="A0A6L9S4R0"/>
<name>A0A6L9S4R0_9ACTN</name>
<evidence type="ECO:0000256" key="1">
    <source>
        <dbReference type="SAM" id="SignalP"/>
    </source>
</evidence>
<evidence type="ECO:0000313" key="5">
    <source>
        <dbReference type="Proteomes" id="UP000475214"/>
    </source>
</evidence>
<sequence>MARRQARTVGTSIALAAGMTVALFAGSAGAEQLSDATTDPITIGHRASAGLAPENTLAAVELVKEQGPDLFEIDVQLSSDGVPVMMHDATLARTTDVEEVFPGREGDLVNDFTYAELQQLDAGAWFSERFAGERIPTLGEILDHGYHPDLGIVIELKNPADSPGLVDVVVDELNSDPRWNELAADGRLTAISFDLDAVRDFHELRPDIPVMGLGGVPQSDAELEAIAEWATSWGTNYRTLDPADVDRVHEAGLLLNVYTVNSPAHMEYVIDLGVDMVTTDFPGVLVDLLAGAEPIPDANGVVISDAVGDAPGDDLQPEHGEHVVLTNTTDRPVNVGGYYINDAVINTLVVGRGYLIPAGGELRVYTGPGTNVRKPGDSRFYNDFGRAVLNNGGDSVALFTPDDTLVDIYAY</sequence>
<dbReference type="Proteomes" id="UP000475214">
    <property type="component" value="Unassembled WGS sequence"/>
</dbReference>